<comment type="caution">
    <text evidence="1">The sequence shown here is derived from an EMBL/GenBank/DDBJ whole genome shotgun (WGS) entry which is preliminary data.</text>
</comment>
<accession>A0A1F6N935</accession>
<evidence type="ECO:0000313" key="2">
    <source>
        <dbReference type="Proteomes" id="UP000178726"/>
    </source>
</evidence>
<dbReference type="AlphaFoldDB" id="A0A1F6N935"/>
<gene>
    <name evidence="1" type="ORF">A3I29_00420</name>
</gene>
<organism evidence="1 2">
    <name type="scientific">Candidatus Magasanikbacteria bacterium RIFCSPLOWO2_02_FULL_44_11</name>
    <dbReference type="NCBI Taxonomy" id="1798689"/>
    <lineage>
        <taxon>Bacteria</taxon>
        <taxon>Candidatus Magasanikiibacteriota</taxon>
    </lineage>
</organism>
<dbReference type="EMBL" id="MFQK01000051">
    <property type="protein sequence ID" value="OGH80371.1"/>
    <property type="molecule type" value="Genomic_DNA"/>
</dbReference>
<protein>
    <submittedName>
        <fullName evidence="1">Uncharacterized protein</fullName>
    </submittedName>
</protein>
<evidence type="ECO:0000313" key="1">
    <source>
        <dbReference type="EMBL" id="OGH80371.1"/>
    </source>
</evidence>
<name>A0A1F6N935_9BACT</name>
<proteinExistence type="predicted"/>
<dbReference type="Proteomes" id="UP000178726">
    <property type="component" value="Unassembled WGS sequence"/>
</dbReference>
<sequence length="68" mass="8386">MYNWTVNSKQLKKHKKHYDIWKLEQMVNFGLNGKKLDKTDLKKYWSKLHLDPKKKKYLSLILWPPKRS</sequence>
<reference evidence="1 2" key="1">
    <citation type="journal article" date="2016" name="Nat. Commun.">
        <title>Thousands of microbial genomes shed light on interconnected biogeochemical processes in an aquifer system.</title>
        <authorList>
            <person name="Anantharaman K."/>
            <person name="Brown C.T."/>
            <person name="Hug L.A."/>
            <person name="Sharon I."/>
            <person name="Castelle C.J."/>
            <person name="Probst A.J."/>
            <person name="Thomas B.C."/>
            <person name="Singh A."/>
            <person name="Wilkins M.J."/>
            <person name="Karaoz U."/>
            <person name="Brodie E.L."/>
            <person name="Williams K.H."/>
            <person name="Hubbard S.S."/>
            <person name="Banfield J.F."/>
        </authorList>
    </citation>
    <scope>NUCLEOTIDE SEQUENCE [LARGE SCALE GENOMIC DNA]</scope>
</reference>